<dbReference type="Proteomes" id="UP001597475">
    <property type="component" value="Unassembled WGS sequence"/>
</dbReference>
<dbReference type="EMBL" id="JBHUMK010000010">
    <property type="protein sequence ID" value="MFD2608214.1"/>
    <property type="molecule type" value="Genomic_DNA"/>
</dbReference>
<dbReference type="RefSeq" id="WP_386842547.1">
    <property type="nucleotide sequence ID" value="NZ_JBHUMK010000010.1"/>
</dbReference>
<evidence type="ECO:0000313" key="2">
    <source>
        <dbReference type="EMBL" id="MFD2608214.1"/>
    </source>
</evidence>
<proteinExistence type="predicted"/>
<organism evidence="2 3">
    <name type="scientific">Deinococcus taklimakanensis</name>
    <dbReference type="NCBI Taxonomy" id="536443"/>
    <lineage>
        <taxon>Bacteria</taxon>
        <taxon>Thermotogati</taxon>
        <taxon>Deinococcota</taxon>
        <taxon>Deinococci</taxon>
        <taxon>Deinococcales</taxon>
        <taxon>Deinococcaceae</taxon>
        <taxon>Deinococcus</taxon>
    </lineage>
</organism>
<comment type="caution">
    <text evidence="2">The sequence shown here is derived from an EMBL/GenBank/DDBJ whole genome shotgun (WGS) entry which is preliminary data.</text>
</comment>
<protein>
    <submittedName>
        <fullName evidence="2">Uncharacterized protein</fullName>
    </submittedName>
</protein>
<name>A0ABW5NZA4_9DEIO</name>
<reference evidence="3" key="1">
    <citation type="journal article" date="2019" name="Int. J. Syst. Evol. Microbiol.">
        <title>The Global Catalogue of Microorganisms (GCM) 10K type strain sequencing project: providing services to taxonomists for standard genome sequencing and annotation.</title>
        <authorList>
            <consortium name="The Broad Institute Genomics Platform"/>
            <consortium name="The Broad Institute Genome Sequencing Center for Infectious Disease"/>
            <person name="Wu L."/>
            <person name="Ma J."/>
        </authorList>
    </citation>
    <scope>NUCLEOTIDE SEQUENCE [LARGE SCALE GENOMIC DNA]</scope>
    <source>
        <strain evidence="3">KCTC 33842</strain>
    </source>
</reference>
<keyword evidence="3" id="KW-1185">Reference proteome</keyword>
<accession>A0ABW5NZA4</accession>
<evidence type="ECO:0000313" key="3">
    <source>
        <dbReference type="Proteomes" id="UP001597475"/>
    </source>
</evidence>
<gene>
    <name evidence="2" type="ORF">ACFSR9_02005</name>
</gene>
<feature type="region of interest" description="Disordered" evidence="1">
    <location>
        <begin position="21"/>
        <end position="41"/>
    </location>
</feature>
<evidence type="ECO:0000256" key="1">
    <source>
        <dbReference type="SAM" id="MobiDB-lite"/>
    </source>
</evidence>
<sequence>MSGGNDLLRFRVVAHRRGQAEYTPDLSSDPYELRISPRNAP</sequence>